<protein>
    <recommendedName>
        <fullName evidence="4">DUF2892 domain-containing protein</fullName>
    </recommendedName>
</protein>
<sequence length="57" mass="6012">MDVVRRVIRGLVAAAVVLSTVRVALADLNAAVKFLSFAALFLLTVVVASPFTEPPSE</sequence>
<dbReference type="GeneID" id="79304241"/>
<feature type="transmembrane region" description="Helical" evidence="1">
    <location>
        <begin position="7"/>
        <end position="25"/>
    </location>
</feature>
<evidence type="ECO:0008006" key="4">
    <source>
        <dbReference type="Google" id="ProtNLM"/>
    </source>
</evidence>
<dbReference type="AlphaFoldDB" id="A0ABD5WP78"/>
<dbReference type="EMBL" id="JBHSZH010000005">
    <property type="protein sequence ID" value="MFC7082342.1"/>
    <property type="molecule type" value="Genomic_DNA"/>
</dbReference>
<proteinExistence type="predicted"/>
<keyword evidence="1" id="KW-1133">Transmembrane helix</keyword>
<comment type="caution">
    <text evidence="2">The sequence shown here is derived from an EMBL/GenBank/DDBJ whole genome shotgun (WGS) entry which is preliminary data.</text>
</comment>
<keyword evidence="1" id="KW-0812">Transmembrane</keyword>
<dbReference type="RefSeq" id="WP_276279663.1">
    <property type="nucleotide sequence ID" value="NZ_CP119809.1"/>
</dbReference>
<evidence type="ECO:0000256" key="1">
    <source>
        <dbReference type="SAM" id="Phobius"/>
    </source>
</evidence>
<evidence type="ECO:0000313" key="3">
    <source>
        <dbReference type="Proteomes" id="UP001596407"/>
    </source>
</evidence>
<reference evidence="2 3" key="1">
    <citation type="journal article" date="2019" name="Int. J. Syst. Evol. Microbiol.">
        <title>The Global Catalogue of Microorganisms (GCM) 10K type strain sequencing project: providing services to taxonomists for standard genome sequencing and annotation.</title>
        <authorList>
            <consortium name="The Broad Institute Genomics Platform"/>
            <consortium name="The Broad Institute Genome Sequencing Center for Infectious Disease"/>
            <person name="Wu L."/>
            <person name="Ma J."/>
        </authorList>
    </citation>
    <scope>NUCLEOTIDE SEQUENCE [LARGE SCALE GENOMIC DNA]</scope>
    <source>
        <strain evidence="2 3">DT72</strain>
    </source>
</reference>
<evidence type="ECO:0000313" key="2">
    <source>
        <dbReference type="EMBL" id="MFC7082342.1"/>
    </source>
</evidence>
<keyword evidence="1" id="KW-0472">Membrane</keyword>
<accession>A0ABD5WP78</accession>
<feature type="transmembrane region" description="Helical" evidence="1">
    <location>
        <begin position="31"/>
        <end position="51"/>
    </location>
</feature>
<organism evidence="2 3">
    <name type="scientific">Halorussus caseinilyticus</name>
    <dbReference type="NCBI Taxonomy" id="3034025"/>
    <lineage>
        <taxon>Archaea</taxon>
        <taxon>Methanobacteriati</taxon>
        <taxon>Methanobacteriota</taxon>
        <taxon>Stenosarchaea group</taxon>
        <taxon>Halobacteria</taxon>
        <taxon>Halobacteriales</taxon>
        <taxon>Haladaptataceae</taxon>
        <taxon>Halorussus</taxon>
    </lineage>
</organism>
<dbReference type="Proteomes" id="UP001596407">
    <property type="component" value="Unassembled WGS sequence"/>
</dbReference>
<gene>
    <name evidence="2" type="ORF">ACFQJ6_21905</name>
</gene>
<name>A0ABD5WP78_9EURY</name>
<keyword evidence="3" id="KW-1185">Reference proteome</keyword>